<dbReference type="AlphaFoldDB" id="A0A9N9DED8"/>
<reference evidence="1" key="1">
    <citation type="submission" date="2021-06" db="EMBL/GenBank/DDBJ databases">
        <authorList>
            <person name="Kallberg Y."/>
            <person name="Tangrot J."/>
            <person name="Rosling A."/>
        </authorList>
    </citation>
    <scope>NUCLEOTIDE SEQUENCE</scope>
    <source>
        <strain evidence="1">BR232B</strain>
    </source>
</reference>
<evidence type="ECO:0000313" key="2">
    <source>
        <dbReference type="Proteomes" id="UP000789739"/>
    </source>
</evidence>
<proteinExistence type="predicted"/>
<evidence type="ECO:0000313" key="1">
    <source>
        <dbReference type="EMBL" id="CAG8632058.1"/>
    </source>
</evidence>
<keyword evidence="2" id="KW-1185">Reference proteome</keyword>
<organism evidence="1 2">
    <name type="scientific">Paraglomus brasilianum</name>
    <dbReference type="NCBI Taxonomy" id="144538"/>
    <lineage>
        <taxon>Eukaryota</taxon>
        <taxon>Fungi</taxon>
        <taxon>Fungi incertae sedis</taxon>
        <taxon>Mucoromycota</taxon>
        <taxon>Glomeromycotina</taxon>
        <taxon>Glomeromycetes</taxon>
        <taxon>Paraglomerales</taxon>
        <taxon>Paraglomeraceae</taxon>
        <taxon>Paraglomus</taxon>
    </lineage>
</organism>
<accession>A0A9N9DED8</accession>
<protein>
    <submittedName>
        <fullName evidence="1">8118_t:CDS:1</fullName>
    </submittedName>
</protein>
<sequence length="505" mass="57633">MSSGVVRVRNVVSLVVTDPVPSPVSRVVSSSASSTAGLAPIYEKEVTFLKDMIIHPFKPVKFYKKFRIECDTRENAESHLLGALSRLCQNVNKQYADPAKRLIGRFDSITKSKVCEDYWNGVEIRQVTQRTKKRAIIHKAHIEYNVYEEHDSVSNAITNRLESDKAIISDYKERENPGNDLIAHNTVKASASQDKIDSSIRKPTREATNENIDDFNNHRIVIDVIGPAIEDEIDADKPQKMTDKEMKEFESTYRSMAQNAKWVLSTGKVVEDELFLFGKRCRFEQLVEYEAGLFTADHLEDWYNIHLWPFIDRSLDDFDRVAAIRKKIGRRGDLIIRRGECEFGAGENGCKFDGENGSKLLREHGLKLPKMLKDIFIELSQVCQHEEAKTRNLQTLGFVHSGLYMMLLLLDQPAGYICRVTRSKMEKVSEDVSQFPETLSVLTLTLKAKMIIKEIICLLEGRTPETNNEFIKHLQQAGCDDVLNTKYSIPLCNTTPVKKRHCNNK</sequence>
<gene>
    <name evidence="1" type="ORF">PBRASI_LOCUS9309</name>
</gene>
<dbReference type="Proteomes" id="UP000789739">
    <property type="component" value="Unassembled WGS sequence"/>
</dbReference>
<dbReference type="OrthoDB" id="5340906at2759"/>
<dbReference type="EMBL" id="CAJVPI010001961">
    <property type="protein sequence ID" value="CAG8632058.1"/>
    <property type="molecule type" value="Genomic_DNA"/>
</dbReference>
<comment type="caution">
    <text evidence="1">The sequence shown here is derived from an EMBL/GenBank/DDBJ whole genome shotgun (WGS) entry which is preliminary data.</text>
</comment>
<name>A0A9N9DED8_9GLOM</name>